<proteinExistence type="predicted"/>
<name>A0A1C2E3F8_9HYPH</name>
<dbReference type="InterPro" id="IPR001647">
    <property type="entry name" value="HTH_TetR"/>
</dbReference>
<evidence type="ECO:0000259" key="6">
    <source>
        <dbReference type="PROSITE" id="PS50977"/>
    </source>
</evidence>
<keyword evidence="3" id="KW-0804">Transcription</keyword>
<dbReference type="Gene3D" id="1.10.357.10">
    <property type="entry name" value="Tetracycline Repressor, domain 2"/>
    <property type="match status" value="1"/>
</dbReference>
<dbReference type="PROSITE" id="PS01081">
    <property type="entry name" value="HTH_TETR_1"/>
    <property type="match status" value="1"/>
</dbReference>
<dbReference type="InterPro" id="IPR023772">
    <property type="entry name" value="DNA-bd_HTH_TetR-type_CS"/>
</dbReference>
<dbReference type="PROSITE" id="PS50977">
    <property type="entry name" value="HTH_TETR_2"/>
    <property type="match status" value="1"/>
</dbReference>
<protein>
    <recommendedName>
        <fullName evidence="6">HTH tetR-type domain-containing protein</fullName>
    </recommendedName>
</protein>
<evidence type="ECO:0000313" key="8">
    <source>
        <dbReference type="Proteomes" id="UP000094412"/>
    </source>
</evidence>
<evidence type="ECO:0000256" key="2">
    <source>
        <dbReference type="ARBA" id="ARBA00023125"/>
    </source>
</evidence>
<dbReference type="AlphaFoldDB" id="A0A1C2E3F8"/>
<feature type="DNA-binding region" description="H-T-H motif" evidence="4">
    <location>
        <begin position="46"/>
        <end position="65"/>
    </location>
</feature>
<sequence length="222" mass="25009">MYAEEKKAGGERPRKGKREKNAETLRRKILDTSRALIADIGYEKATITRIRQAANVSIATFYKYFDSKQAILIALLRNEHELISEAVNAAIGASVANPTDYLMSIILASLDPPEEPEFRAMWREIVAASVLITAHEPAAEDMRADRALYCTKMRDALQKLHGTGHLRSDAPIEHIVDIIYFVCSMEFQEYVCGTYKDRGAMIAHLRTLIEVLIRPWLNGDAT</sequence>
<keyword evidence="2 4" id="KW-0238">DNA-binding</keyword>
<dbReference type="Proteomes" id="UP000094412">
    <property type="component" value="Unassembled WGS sequence"/>
</dbReference>
<dbReference type="EMBL" id="MDEO01000028">
    <property type="protein sequence ID" value="OCX21542.1"/>
    <property type="molecule type" value="Genomic_DNA"/>
</dbReference>
<dbReference type="InterPro" id="IPR036271">
    <property type="entry name" value="Tet_transcr_reg_TetR-rel_C_sf"/>
</dbReference>
<evidence type="ECO:0000256" key="4">
    <source>
        <dbReference type="PROSITE-ProRule" id="PRU00335"/>
    </source>
</evidence>
<dbReference type="InterPro" id="IPR050109">
    <property type="entry name" value="HTH-type_TetR-like_transc_reg"/>
</dbReference>
<feature type="domain" description="HTH tetR-type" evidence="6">
    <location>
        <begin position="23"/>
        <end position="83"/>
    </location>
</feature>
<evidence type="ECO:0000256" key="1">
    <source>
        <dbReference type="ARBA" id="ARBA00023015"/>
    </source>
</evidence>
<dbReference type="GO" id="GO:0000976">
    <property type="term" value="F:transcription cis-regulatory region binding"/>
    <property type="evidence" value="ECO:0007669"/>
    <property type="project" value="TreeGrafter"/>
</dbReference>
<dbReference type="GO" id="GO:0003700">
    <property type="term" value="F:DNA-binding transcription factor activity"/>
    <property type="evidence" value="ECO:0007669"/>
    <property type="project" value="TreeGrafter"/>
</dbReference>
<dbReference type="PRINTS" id="PR00455">
    <property type="entry name" value="HTHTETR"/>
</dbReference>
<accession>A0A1C2E3F8</accession>
<keyword evidence="1" id="KW-0805">Transcription regulation</keyword>
<evidence type="ECO:0000256" key="3">
    <source>
        <dbReference type="ARBA" id="ARBA00023163"/>
    </source>
</evidence>
<keyword evidence="8" id="KW-1185">Reference proteome</keyword>
<comment type="caution">
    <text evidence="7">The sequence shown here is derived from an EMBL/GenBank/DDBJ whole genome shotgun (WGS) entry which is preliminary data.</text>
</comment>
<reference evidence="7 8" key="1">
    <citation type="submission" date="2016-08" db="EMBL/GenBank/DDBJ databases">
        <title>Whole genome sequence of Mesorhizobium sp. strain UASWS1009 isolated from industrial sewage.</title>
        <authorList>
            <person name="Crovadore J."/>
            <person name="Calmin G."/>
            <person name="Chablais R."/>
            <person name="Cochard B."/>
            <person name="Lefort F."/>
        </authorList>
    </citation>
    <scope>NUCLEOTIDE SEQUENCE [LARGE SCALE GENOMIC DNA]</scope>
    <source>
        <strain evidence="7 8">UASWS1009</strain>
    </source>
</reference>
<evidence type="ECO:0000256" key="5">
    <source>
        <dbReference type="SAM" id="MobiDB-lite"/>
    </source>
</evidence>
<dbReference type="SUPFAM" id="SSF48498">
    <property type="entry name" value="Tetracyclin repressor-like, C-terminal domain"/>
    <property type="match status" value="1"/>
</dbReference>
<dbReference type="SUPFAM" id="SSF46689">
    <property type="entry name" value="Homeodomain-like"/>
    <property type="match status" value="1"/>
</dbReference>
<evidence type="ECO:0000313" key="7">
    <source>
        <dbReference type="EMBL" id="OCX21542.1"/>
    </source>
</evidence>
<dbReference type="InterPro" id="IPR009057">
    <property type="entry name" value="Homeodomain-like_sf"/>
</dbReference>
<organism evidence="7 8">
    <name type="scientific">Mesorhizobium hungaricum</name>
    <dbReference type="NCBI Taxonomy" id="1566387"/>
    <lineage>
        <taxon>Bacteria</taxon>
        <taxon>Pseudomonadati</taxon>
        <taxon>Pseudomonadota</taxon>
        <taxon>Alphaproteobacteria</taxon>
        <taxon>Hyphomicrobiales</taxon>
        <taxon>Phyllobacteriaceae</taxon>
        <taxon>Mesorhizobium</taxon>
    </lineage>
</organism>
<dbReference type="PANTHER" id="PTHR30055">
    <property type="entry name" value="HTH-TYPE TRANSCRIPTIONAL REGULATOR RUTR"/>
    <property type="match status" value="1"/>
</dbReference>
<dbReference type="Pfam" id="PF00440">
    <property type="entry name" value="TetR_N"/>
    <property type="match status" value="1"/>
</dbReference>
<dbReference type="PANTHER" id="PTHR30055:SF234">
    <property type="entry name" value="HTH-TYPE TRANSCRIPTIONAL REGULATOR BETI"/>
    <property type="match status" value="1"/>
</dbReference>
<feature type="region of interest" description="Disordered" evidence="5">
    <location>
        <begin position="1"/>
        <end position="21"/>
    </location>
</feature>
<gene>
    <name evidence="7" type="ORF">QV13_07780</name>
</gene>
<dbReference type="STRING" id="1566387.QV13_07780"/>